<dbReference type="GO" id="GO:0003700">
    <property type="term" value="F:DNA-binding transcription factor activity"/>
    <property type="evidence" value="ECO:0007669"/>
    <property type="project" value="TreeGrafter"/>
</dbReference>
<dbReference type="STRING" id="469383.Cwoe_0925"/>
<dbReference type="GO" id="GO:0003677">
    <property type="term" value="F:DNA binding"/>
    <property type="evidence" value="ECO:0007669"/>
    <property type="project" value="UniProtKB-KW"/>
</dbReference>
<gene>
    <name evidence="3" type="ordered locus">Cwoe_0925</name>
</gene>
<dbReference type="CDD" id="cd02209">
    <property type="entry name" value="cupin_XRE_C"/>
    <property type="match status" value="1"/>
</dbReference>
<dbReference type="InterPro" id="IPR010982">
    <property type="entry name" value="Lambda_DNA-bd_dom_sf"/>
</dbReference>
<dbReference type="SUPFAM" id="SSF47413">
    <property type="entry name" value="lambda repressor-like DNA-binding domains"/>
    <property type="match status" value="1"/>
</dbReference>
<evidence type="ECO:0000313" key="3">
    <source>
        <dbReference type="EMBL" id="ADB49358.1"/>
    </source>
</evidence>
<evidence type="ECO:0000256" key="1">
    <source>
        <dbReference type="ARBA" id="ARBA00023125"/>
    </source>
</evidence>
<dbReference type="InterPro" id="IPR011051">
    <property type="entry name" value="RmlC_Cupin_sf"/>
</dbReference>
<dbReference type="KEGG" id="cwo:Cwoe_0925"/>
<dbReference type="InterPro" id="IPR001387">
    <property type="entry name" value="Cro/C1-type_HTH"/>
</dbReference>
<dbReference type="CDD" id="cd00093">
    <property type="entry name" value="HTH_XRE"/>
    <property type="match status" value="1"/>
</dbReference>
<dbReference type="Gene3D" id="2.60.120.10">
    <property type="entry name" value="Jelly Rolls"/>
    <property type="match status" value="1"/>
</dbReference>
<proteinExistence type="predicted"/>
<dbReference type="PROSITE" id="PS50943">
    <property type="entry name" value="HTH_CROC1"/>
    <property type="match status" value="1"/>
</dbReference>
<dbReference type="EMBL" id="CP001854">
    <property type="protein sequence ID" value="ADB49358.1"/>
    <property type="molecule type" value="Genomic_DNA"/>
</dbReference>
<protein>
    <submittedName>
        <fullName evidence="3">Transcriptional regulator, XRE family</fullName>
    </submittedName>
</protein>
<dbReference type="PANTHER" id="PTHR46797:SF1">
    <property type="entry name" value="METHYLPHOSPHONATE SYNTHASE"/>
    <property type="match status" value="1"/>
</dbReference>
<evidence type="ECO:0000259" key="2">
    <source>
        <dbReference type="PROSITE" id="PS50943"/>
    </source>
</evidence>
<dbReference type="AlphaFoldDB" id="D3FBI9"/>
<sequence>MPGYRDRIVASTTQTTAAEPMSQQEFVGAQLRALRAARRLSLGDVARETGISASFLSLVENGRSDITIGRLTRLVDYYGISITELLPAPGGRDPDVVRADETRQLHSPEEGTTIYLLASGTDRTMLPMLLELAPGASLAESGHHAGEEFVHVLAGRLRLEVDGAEPHELDAGDSAYYKSDRPHMFRNASPDEPLRLICIDSPPPI</sequence>
<keyword evidence="1" id="KW-0238">DNA-binding</keyword>
<dbReference type="Gene3D" id="1.10.260.40">
    <property type="entry name" value="lambda repressor-like DNA-binding domains"/>
    <property type="match status" value="1"/>
</dbReference>
<evidence type="ECO:0000313" key="4">
    <source>
        <dbReference type="Proteomes" id="UP000008229"/>
    </source>
</evidence>
<dbReference type="Pfam" id="PF13560">
    <property type="entry name" value="HTH_31"/>
    <property type="match status" value="1"/>
</dbReference>
<reference evidence="4" key="2">
    <citation type="submission" date="2010-01" db="EMBL/GenBank/DDBJ databases">
        <title>The complete genome of Conexibacter woesei DSM 14684.</title>
        <authorList>
            <consortium name="US DOE Joint Genome Institute (JGI-PGF)"/>
            <person name="Lucas S."/>
            <person name="Copeland A."/>
            <person name="Lapidus A."/>
            <person name="Glavina del Rio T."/>
            <person name="Dalin E."/>
            <person name="Tice H."/>
            <person name="Bruce D."/>
            <person name="Goodwin L."/>
            <person name="Pitluck S."/>
            <person name="Kyrpides N."/>
            <person name="Mavromatis K."/>
            <person name="Ivanova N."/>
            <person name="Mikhailova N."/>
            <person name="Chertkov O."/>
            <person name="Brettin T."/>
            <person name="Detter J.C."/>
            <person name="Han C."/>
            <person name="Larimer F."/>
            <person name="Land M."/>
            <person name="Hauser L."/>
            <person name="Markowitz V."/>
            <person name="Cheng J.-F."/>
            <person name="Hugenholtz P."/>
            <person name="Woyke T."/>
            <person name="Wu D."/>
            <person name="Pukall R."/>
            <person name="Steenblock K."/>
            <person name="Schneider S."/>
            <person name="Klenk H.-P."/>
            <person name="Eisen J.A."/>
        </authorList>
    </citation>
    <scope>NUCLEOTIDE SEQUENCE [LARGE SCALE GENOMIC DNA]</scope>
    <source>
        <strain evidence="4">DSM 14684 / CIP 108061 / JCM 11494 / NBRC 100937 / ID131577</strain>
    </source>
</reference>
<dbReference type="InterPro" id="IPR050807">
    <property type="entry name" value="TransReg_Diox_bact_type"/>
</dbReference>
<organism evidence="3 4">
    <name type="scientific">Conexibacter woesei (strain DSM 14684 / CCUG 47730 / CIP 108061 / JCM 11494 / NBRC 100937 / ID131577)</name>
    <dbReference type="NCBI Taxonomy" id="469383"/>
    <lineage>
        <taxon>Bacteria</taxon>
        <taxon>Bacillati</taxon>
        <taxon>Actinomycetota</taxon>
        <taxon>Thermoleophilia</taxon>
        <taxon>Solirubrobacterales</taxon>
        <taxon>Conexibacteraceae</taxon>
        <taxon>Conexibacter</taxon>
    </lineage>
</organism>
<dbReference type="Proteomes" id="UP000008229">
    <property type="component" value="Chromosome"/>
</dbReference>
<dbReference type="Pfam" id="PF07883">
    <property type="entry name" value="Cupin_2"/>
    <property type="match status" value="1"/>
</dbReference>
<feature type="domain" description="HTH cro/C1-type" evidence="2">
    <location>
        <begin position="31"/>
        <end position="85"/>
    </location>
</feature>
<name>D3FBI9_CONWI</name>
<accession>D3FBI9</accession>
<dbReference type="HOGENOM" id="CLU_085376_1_2_11"/>
<dbReference type="GO" id="GO:0005829">
    <property type="term" value="C:cytosol"/>
    <property type="evidence" value="ECO:0007669"/>
    <property type="project" value="TreeGrafter"/>
</dbReference>
<dbReference type="SUPFAM" id="SSF51182">
    <property type="entry name" value="RmlC-like cupins"/>
    <property type="match status" value="1"/>
</dbReference>
<dbReference type="InterPro" id="IPR014710">
    <property type="entry name" value="RmlC-like_jellyroll"/>
</dbReference>
<dbReference type="eggNOG" id="COG1396">
    <property type="taxonomic scope" value="Bacteria"/>
</dbReference>
<dbReference type="eggNOG" id="COG1917">
    <property type="taxonomic scope" value="Bacteria"/>
</dbReference>
<dbReference type="SMART" id="SM00530">
    <property type="entry name" value="HTH_XRE"/>
    <property type="match status" value="1"/>
</dbReference>
<keyword evidence="4" id="KW-1185">Reference proteome</keyword>
<dbReference type="PANTHER" id="PTHR46797">
    <property type="entry name" value="HTH-TYPE TRANSCRIPTIONAL REGULATOR"/>
    <property type="match status" value="1"/>
</dbReference>
<dbReference type="InterPro" id="IPR013096">
    <property type="entry name" value="Cupin_2"/>
</dbReference>
<reference evidence="3 4" key="1">
    <citation type="journal article" date="2010" name="Stand. Genomic Sci.">
        <title>Complete genome sequence of Conexibacter woesei type strain (ID131577).</title>
        <authorList>
            <person name="Pukall R."/>
            <person name="Lapidus A."/>
            <person name="Glavina Del Rio T."/>
            <person name="Copeland A."/>
            <person name="Tice H."/>
            <person name="Cheng J.-F."/>
            <person name="Lucas S."/>
            <person name="Chen F."/>
            <person name="Nolan M."/>
            <person name="Bruce D."/>
            <person name="Goodwin L."/>
            <person name="Pitluck S."/>
            <person name="Mavromatis K."/>
            <person name="Ivanova N."/>
            <person name="Ovchinnikova G."/>
            <person name="Pati A."/>
            <person name="Chen A."/>
            <person name="Palaniappan K."/>
            <person name="Land M."/>
            <person name="Hauser L."/>
            <person name="Chang Y.-J."/>
            <person name="Jeffries C.D."/>
            <person name="Chain P."/>
            <person name="Meincke L."/>
            <person name="Sims D."/>
            <person name="Brettin T."/>
            <person name="Detter J.C."/>
            <person name="Rohde M."/>
            <person name="Goeker M."/>
            <person name="Bristow J."/>
            <person name="Eisen J.A."/>
            <person name="Markowitz V."/>
            <person name="Kyrpides N.C."/>
            <person name="Klenk H.-P."/>
            <person name="Hugenholtz P."/>
        </authorList>
    </citation>
    <scope>NUCLEOTIDE SEQUENCE [LARGE SCALE GENOMIC DNA]</scope>
    <source>
        <strain evidence="4">DSM 14684 / CIP 108061 / JCM 11494 / NBRC 100937 / ID131577</strain>
    </source>
</reference>